<feature type="region of interest" description="Disordered" evidence="1">
    <location>
        <begin position="132"/>
        <end position="202"/>
    </location>
</feature>
<accession>A0AAW0YYZ3</accession>
<reference evidence="2 3" key="1">
    <citation type="journal article" date="2024" name="bioRxiv">
        <title>Comparative genomics of Cryptococcus and Kwoniella reveals pathogenesis evolution and contrasting karyotype dynamics via intercentromeric recombination or chromosome fusion.</title>
        <authorList>
            <person name="Coelho M.A."/>
            <person name="David-Palma M."/>
            <person name="Shea T."/>
            <person name="Bowers K."/>
            <person name="McGinley-Smith S."/>
            <person name="Mohammad A.W."/>
            <person name="Gnirke A."/>
            <person name="Yurkov A.M."/>
            <person name="Nowrousian M."/>
            <person name="Sun S."/>
            <person name="Cuomo C.A."/>
            <person name="Heitman J."/>
        </authorList>
    </citation>
    <scope>NUCLEOTIDE SEQUENCE [LARGE SCALE GENOMIC DNA]</scope>
    <source>
        <strain evidence="2 3">CBS 13917</strain>
    </source>
</reference>
<evidence type="ECO:0000313" key="3">
    <source>
        <dbReference type="Proteomes" id="UP001388673"/>
    </source>
</evidence>
<feature type="region of interest" description="Disordered" evidence="1">
    <location>
        <begin position="63"/>
        <end position="114"/>
    </location>
</feature>
<keyword evidence="3" id="KW-1185">Reference proteome</keyword>
<dbReference type="EMBL" id="JBCAWK010000004">
    <property type="protein sequence ID" value="KAK8861496.1"/>
    <property type="molecule type" value="Genomic_DNA"/>
</dbReference>
<sequence>MKLSPTSASQSLAVNMITLSPSARLDHLIQTISTILRSYRAQPTASPIHITALQRFLKRASDLHPSSTPSVTLTLTDPELVSSLGGDRSSEQYNNPDGSGGAEGGRRKSPTVSDVETLEKDWWESEVFAAWYGPRPRPRPKPGSGLGARTSSGHNTPIIKGESIRSPPVSRGNATLSTPKIKTYSRETSRKATEGNGGVPTTDHIVRVGDGGLHSTHTNTNTNTTSDELIASRGEQSDSKQAIVGSEDSVGITRHKSVSVVYEEIMEKEQRLRRDISYVGLNDDCL</sequence>
<dbReference type="AlphaFoldDB" id="A0AAW0YYZ3"/>
<dbReference type="GeneID" id="92179576"/>
<organism evidence="2 3">
    <name type="scientific">Kwoniella newhampshirensis</name>
    <dbReference type="NCBI Taxonomy" id="1651941"/>
    <lineage>
        <taxon>Eukaryota</taxon>
        <taxon>Fungi</taxon>
        <taxon>Dikarya</taxon>
        <taxon>Basidiomycota</taxon>
        <taxon>Agaricomycotina</taxon>
        <taxon>Tremellomycetes</taxon>
        <taxon>Tremellales</taxon>
        <taxon>Cryptococcaceae</taxon>
        <taxon>Kwoniella</taxon>
    </lineage>
</organism>
<gene>
    <name evidence="2" type="ORF">IAR55_002317</name>
</gene>
<evidence type="ECO:0000256" key="1">
    <source>
        <dbReference type="SAM" id="MobiDB-lite"/>
    </source>
</evidence>
<dbReference type="RefSeq" id="XP_066804121.1">
    <property type="nucleotide sequence ID" value="XM_066945432.1"/>
</dbReference>
<feature type="compositionally biased region" description="Low complexity" evidence="1">
    <location>
        <begin position="63"/>
        <end position="78"/>
    </location>
</feature>
<dbReference type="KEGG" id="kne:92179576"/>
<name>A0AAW0YYZ3_9TREE</name>
<protein>
    <submittedName>
        <fullName evidence="2">Uncharacterized protein</fullName>
    </submittedName>
</protein>
<evidence type="ECO:0000313" key="2">
    <source>
        <dbReference type="EMBL" id="KAK8861496.1"/>
    </source>
</evidence>
<feature type="compositionally biased region" description="Basic and acidic residues" evidence="1">
    <location>
        <begin position="184"/>
        <end position="193"/>
    </location>
</feature>
<comment type="caution">
    <text evidence="2">The sequence shown here is derived from an EMBL/GenBank/DDBJ whole genome shotgun (WGS) entry which is preliminary data.</text>
</comment>
<proteinExistence type="predicted"/>
<dbReference type="Proteomes" id="UP001388673">
    <property type="component" value="Unassembled WGS sequence"/>
</dbReference>